<evidence type="ECO:0000313" key="4">
    <source>
        <dbReference type="Proteomes" id="UP000247498"/>
    </source>
</evidence>
<dbReference type="STRING" id="307507.A0A2V0P0G9"/>
<dbReference type="Gene3D" id="3.40.720.10">
    <property type="entry name" value="Alkaline Phosphatase, subunit A"/>
    <property type="match status" value="1"/>
</dbReference>
<keyword evidence="1" id="KW-0732">Signal</keyword>
<dbReference type="AlphaFoldDB" id="A0A2V0P0G9"/>
<dbReference type="OrthoDB" id="1740450at2759"/>
<dbReference type="Pfam" id="PF00884">
    <property type="entry name" value="Sulfatase"/>
    <property type="match status" value="1"/>
</dbReference>
<accession>A0A2V0P0G9</accession>
<dbReference type="GO" id="GO:0015024">
    <property type="term" value="F:glucuronate-2-sulfatase activity"/>
    <property type="evidence" value="ECO:0007669"/>
    <property type="project" value="TreeGrafter"/>
</dbReference>
<sequence>MRMPHTMRSSTSALLLVCAATALLVVQHAAAQGDDSRKAPVPADNLFGGKNVLLFLSDQERDPQDWPDGWHNARNVLEQDMPSSLYPQVNTPADLKNLADAAKGAGYSVIYKGKLHLSKPLNPDYTWSSADAAQYGWTRWNYPDGGANQSLIESGGHPSFNDKRFMESTGTAESGKEGALQWILEQAEKSQPFFLVVSLINPHDVLFYPSQFEASGYPQEMLTGDIQLPSSYNESLATKPQAQRVFTALIKGGLAPEGVQEQRAYVNFYANLIQQTDDYLVKTLDALDQVNLTSKTVIVRTADHGEMGISHNGQIQKNFNMYEQATRIVLVYSNPELYPSPVETEALVSHADFVPTMATLLGTPKPLRAKWEGVDYSEVVIDPKNAKPPQDYVIFTFDDFQGGQAQSNTTNPVYVPPPCTIRAIIEEQYKFAEYYDANGQLDSEYEMYDLKSDPVEVNNLAWSGAVRTPEQEKEYKRLMKKLKKVTKSRLKPLRGQTVQINMTALTAWSSPKQGEGNVTGQPVGGWPANIPGMKVAPGATITLDYKKDFATDKTVQWTVFSGSGSLQGKAKLEKGTAKITGGTGAFYKLKGSDIKFAVTPPSNGSTGTVMIEGIAAYT</sequence>
<name>A0A2V0P0G9_9CHLO</name>
<feature type="domain" description="Sulfatase N-terminal" evidence="2">
    <location>
        <begin position="85"/>
        <end position="362"/>
    </location>
</feature>
<dbReference type="InterPro" id="IPR017850">
    <property type="entry name" value="Alkaline_phosphatase_core_sf"/>
</dbReference>
<protein>
    <recommendedName>
        <fullName evidence="2">Sulfatase N-terminal domain-containing protein</fullName>
    </recommendedName>
</protein>
<comment type="caution">
    <text evidence="3">The sequence shown here is derived from an EMBL/GenBank/DDBJ whole genome shotgun (WGS) entry which is preliminary data.</text>
</comment>
<dbReference type="EMBL" id="BDRX01000040">
    <property type="protein sequence ID" value="GBF93364.1"/>
    <property type="molecule type" value="Genomic_DNA"/>
</dbReference>
<feature type="signal peptide" evidence="1">
    <location>
        <begin position="1"/>
        <end position="31"/>
    </location>
</feature>
<dbReference type="PANTHER" id="PTHR46615">
    <property type="entry name" value="ARYLSULFATASE K"/>
    <property type="match status" value="1"/>
</dbReference>
<evidence type="ECO:0000259" key="2">
    <source>
        <dbReference type="Pfam" id="PF00884"/>
    </source>
</evidence>
<feature type="chain" id="PRO_5015976427" description="Sulfatase N-terminal domain-containing protein" evidence="1">
    <location>
        <begin position="32"/>
        <end position="618"/>
    </location>
</feature>
<dbReference type="InterPro" id="IPR051849">
    <property type="entry name" value="GAG-degrading_sulfatase"/>
</dbReference>
<dbReference type="Proteomes" id="UP000247498">
    <property type="component" value="Unassembled WGS sequence"/>
</dbReference>
<evidence type="ECO:0000313" key="3">
    <source>
        <dbReference type="EMBL" id="GBF93364.1"/>
    </source>
</evidence>
<dbReference type="InParanoid" id="A0A2V0P0G9"/>
<dbReference type="SUPFAM" id="SSF53649">
    <property type="entry name" value="Alkaline phosphatase-like"/>
    <property type="match status" value="1"/>
</dbReference>
<organism evidence="3 4">
    <name type="scientific">Raphidocelis subcapitata</name>
    <dbReference type="NCBI Taxonomy" id="307507"/>
    <lineage>
        <taxon>Eukaryota</taxon>
        <taxon>Viridiplantae</taxon>
        <taxon>Chlorophyta</taxon>
        <taxon>core chlorophytes</taxon>
        <taxon>Chlorophyceae</taxon>
        <taxon>CS clade</taxon>
        <taxon>Sphaeropleales</taxon>
        <taxon>Selenastraceae</taxon>
        <taxon>Raphidocelis</taxon>
    </lineage>
</organism>
<proteinExistence type="predicted"/>
<dbReference type="InterPro" id="IPR000917">
    <property type="entry name" value="Sulfatase_N"/>
</dbReference>
<evidence type="ECO:0000256" key="1">
    <source>
        <dbReference type="SAM" id="SignalP"/>
    </source>
</evidence>
<gene>
    <name evidence="3" type="ORF">Rsub_06402</name>
</gene>
<keyword evidence="4" id="KW-1185">Reference proteome</keyword>
<dbReference type="PANTHER" id="PTHR46615:SF1">
    <property type="entry name" value="ARYLSULFATASE K"/>
    <property type="match status" value="1"/>
</dbReference>
<dbReference type="GO" id="GO:0004065">
    <property type="term" value="F:arylsulfatase activity"/>
    <property type="evidence" value="ECO:0007669"/>
    <property type="project" value="TreeGrafter"/>
</dbReference>
<reference evidence="3 4" key="1">
    <citation type="journal article" date="2018" name="Sci. Rep.">
        <title>Raphidocelis subcapitata (=Pseudokirchneriella subcapitata) provides an insight into genome evolution and environmental adaptations in the Sphaeropleales.</title>
        <authorList>
            <person name="Suzuki S."/>
            <person name="Yamaguchi H."/>
            <person name="Nakajima N."/>
            <person name="Kawachi M."/>
        </authorList>
    </citation>
    <scope>NUCLEOTIDE SEQUENCE [LARGE SCALE GENOMIC DNA]</scope>
    <source>
        <strain evidence="3 4">NIES-35</strain>
    </source>
</reference>